<organism evidence="1 2">
    <name type="scientific">Kingdonia uniflora</name>
    <dbReference type="NCBI Taxonomy" id="39325"/>
    <lineage>
        <taxon>Eukaryota</taxon>
        <taxon>Viridiplantae</taxon>
        <taxon>Streptophyta</taxon>
        <taxon>Embryophyta</taxon>
        <taxon>Tracheophyta</taxon>
        <taxon>Spermatophyta</taxon>
        <taxon>Magnoliopsida</taxon>
        <taxon>Ranunculales</taxon>
        <taxon>Circaeasteraceae</taxon>
        <taxon>Kingdonia</taxon>
    </lineage>
</organism>
<keyword evidence="2" id="KW-1185">Reference proteome</keyword>
<evidence type="ECO:0000313" key="1">
    <source>
        <dbReference type="EMBL" id="KAF6165772.1"/>
    </source>
</evidence>
<dbReference type="EMBL" id="JACGCM010000816">
    <property type="protein sequence ID" value="KAF6165772.1"/>
    <property type="molecule type" value="Genomic_DNA"/>
</dbReference>
<sequence>MKNINRFGKIENLITQEQSNYRKKNSQTLGSLRTLSDLTWNNDLNSRKLTLA</sequence>
<gene>
    <name evidence="1" type="ORF">GIB67_012669</name>
</gene>
<proteinExistence type="predicted"/>
<evidence type="ECO:0000313" key="2">
    <source>
        <dbReference type="Proteomes" id="UP000541444"/>
    </source>
</evidence>
<protein>
    <submittedName>
        <fullName evidence="1">Uncharacterized protein</fullName>
    </submittedName>
</protein>
<comment type="caution">
    <text evidence="1">The sequence shown here is derived from an EMBL/GenBank/DDBJ whole genome shotgun (WGS) entry which is preliminary data.</text>
</comment>
<accession>A0A7J7NFK7</accession>
<name>A0A7J7NFK7_9MAGN</name>
<reference evidence="1 2" key="1">
    <citation type="journal article" date="2020" name="IScience">
        <title>Genome Sequencing of the Endangered Kingdonia uniflora (Circaeasteraceae, Ranunculales) Reveals Potential Mechanisms of Evolutionary Specialization.</title>
        <authorList>
            <person name="Sun Y."/>
            <person name="Deng T."/>
            <person name="Zhang A."/>
            <person name="Moore M.J."/>
            <person name="Landis J.B."/>
            <person name="Lin N."/>
            <person name="Zhang H."/>
            <person name="Zhang X."/>
            <person name="Huang J."/>
            <person name="Zhang X."/>
            <person name="Sun H."/>
            <person name="Wang H."/>
        </authorList>
    </citation>
    <scope>NUCLEOTIDE SEQUENCE [LARGE SCALE GENOMIC DNA]</scope>
    <source>
        <strain evidence="1">TB1705</strain>
        <tissue evidence="1">Leaf</tissue>
    </source>
</reference>
<dbReference type="Proteomes" id="UP000541444">
    <property type="component" value="Unassembled WGS sequence"/>
</dbReference>
<dbReference type="AlphaFoldDB" id="A0A7J7NFK7"/>